<name>A0A328P6M7_9GAMM</name>
<dbReference type="Proteomes" id="UP000248926">
    <property type="component" value="Unassembled WGS sequence"/>
</dbReference>
<gene>
    <name evidence="2" type="ORF">CA260_03255</name>
</gene>
<accession>A0A328P6M7</accession>
<organism evidence="2 3">
    <name type="scientific">Dyella jiangningensis</name>
    <dbReference type="NCBI Taxonomy" id="1379159"/>
    <lineage>
        <taxon>Bacteria</taxon>
        <taxon>Pseudomonadati</taxon>
        <taxon>Pseudomonadota</taxon>
        <taxon>Gammaproteobacteria</taxon>
        <taxon>Lysobacterales</taxon>
        <taxon>Rhodanobacteraceae</taxon>
        <taxon>Dyella</taxon>
    </lineage>
</organism>
<evidence type="ECO:0000313" key="3">
    <source>
        <dbReference type="Proteomes" id="UP000248926"/>
    </source>
</evidence>
<sequence>MFKSRMALLLCGALALAGPVCAAPQHDHAAHAAFDGTQVPVPSPRWAADEPLRDGMGRIHQALDELRHHEMGHMSDAMAQDRAGLILDAGAYIFAHCKLQPQQDAVLHSMLVPLLSAAQKLKDQPQDVAEVAAMRKAAADYPRYFDDPAWAADAAAEHAHHE</sequence>
<dbReference type="OrthoDB" id="6933865at2"/>
<dbReference type="RefSeq" id="WP_111981002.1">
    <property type="nucleotide sequence ID" value="NZ_NFZS01000001.1"/>
</dbReference>
<reference evidence="2 3" key="1">
    <citation type="journal article" date="2018" name="Genet. Mol. Biol.">
        <title>The genome sequence of Dyella jiangningensis FCAV SCS01 from a lignocellulose-decomposing microbial consortium metagenome reveals potential for biotechnological applications.</title>
        <authorList>
            <person name="Desiderato J.G."/>
            <person name="Alvarenga D.O."/>
            <person name="Constancio M.T.L."/>
            <person name="Alves L.M.C."/>
            <person name="Varani A.M."/>
        </authorList>
    </citation>
    <scope>NUCLEOTIDE SEQUENCE [LARGE SCALE GENOMIC DNA]</scope>
    <source>
        <strain evidence="2 3">FCAV SCS01</strain>
    </source>
</reference>
<keyword evidence="1" id="KW-0732">Signal</keyword>
<protein>
    <submittedName>
        <fullName evidence="2">DnrO protein</fullName>
    </submittedName>
</protein>
<evidence type="ECO:0000313" key="2">
    <source>
        <dbReference type="EMBL" id="RAO76941.1"/>
    </source>
</evidence>
<feature type="chain" id="PRO_5016304601" evidence="1">
    <location>
        <begin position="23"/>
        <end position="162"/>
    </location>
</feature>
<evidence type="ECO:0000256" key="1">
    <source>
        <dbReference type="SAM" id="SignalP"/>
    </source>
</evidence>
<dbReference type="EMBL" id="NFZS01000001">
    <property type="protein sequence ID" value="RAO76941.1"/>
    <property type="molecule type" value="Genomic_DNA"/>
</dbReference>
<feature type="signal peptide" evidence="1">
    <location>
        <begin position="1"/>
        <end position="22"/>
    </location>
</feature>
<proteinExistence type="predicted"/>
<dbReference type="AlphaFoldDB" id="A0A328P6M7"/>
<keyword evidence="3" id="KW-1185">Reference proteome</keyword>
<comment type="caution">
    <text evidence="2">The sequence shown here is derived from an EMBL/GenBank/DDBJ whole genome shotgun (WGS) entry which is preliminary data.</text>
</comment>